<dbReference type="PROSITE" id="PS50297">
    <property type="entry name" value="ANK_REP_REGION"/>
    <property type="match status" value="1"/>
</dbReference>
<dbReference type="PANTHER" id="PTHR24121:SF22">
    <property type="entry name" value="PROTEIN ACCELERATED CELL DEATH 6-LIKE"/>
    <property type="match status" value="1"/>
</dbReference>
<dbReference type="OrthoDB" id="20872at2759"/>
<dbReference type="PANTHER" id="PTHR24121">
    <property type="entry name" value="NO MECHANORECEPTOR POTENTIAL C, ISOFORM D-RELATED"/>
    <property type="match status" value="1"/>
</dbReference>
<keyword evidence="4" id="KW-1185">Reference proteome</keyword>
<organism evidence="3 4">
    <name type="scientific">Jatropha curcas</name>
    <name type="common">Barbados nut</name>
    <dbReference type="NCBI Taxonomy" id="180498"/>
    <lineage>
        <taxon>Eukaryota</taxon>
        <taxon>Viridiplantae</taxon>
        <taxon>Streptophyta</taxon>
        <taxon>Embryophyta</taxon>
        <taxon>Tracheophyta</taxon>
        <taxon>Spermatophyta</taxon>
        <taxon>Magnoliopsida</taxon>
        <taxon>eudicotyledons</taxon>
        <taxon>Gunneridae</taxon>
        <taxon>Pentapetalae</taxon>
        <taxon>rosids</taxon>
        <taxon>fabids</taxon>
        <taxon>Malpighiales</taxon>
        <taxon>Euphorbiaceae</taxon>
        <taxon>Crotonoideae</taxon>
        <taxon>Jatropheae</taxon>
        <taxon>Jatropha</taxon>
    </lineage>
</organism>
<feature type="region of interest" description="Disordered" evidence="2">
    <location>
        <begin position="274"/>
        <end position="297"/>
    </location>
</feature>
<proteinExistence type="predicted"/>
<feature type="repeat" description="ANK" evidence="1">
    <location>
        <begin position="155"/>
        <end position="187"/>
    </location>
</feature>
<dbReference type="EMBL" id="KK914415">
    <property type="protein sequence ID" value="KDP37276.1"/>
    <property type="molecule type" value="Genomic_DNA"/>
</dbReference>
<keyword evidence="1" id="KW-0040">ANK repeat</keyword>
<protein>
    <submittedName>
        <fullName evidence="3">Uncharacterized protein</fullName>
    </submittedName>
</protein>
<dbReference type="Proteomes" id="UP000027138">
    <property type="component" value="Unassembled WGS sequence"/>
</dbReference>
<dbReference type="InterPro" id="IPR036770">
    <property type="entry name" value="Ankyrin_rpt-contain_sf"/>
</dbReference>
<name>A0A067KM28_JATCU</name>
<dbReference type="InterPro" id="IPR002110">
    <property type="entry name" value="Ankyrin_rpt"/>
</dbReference>
<evidence type="ECO:0000313" key="3">
    <source>
        <dbReference type="EMBL" id="KDP37276.1"/>
    </source>
</evidence>
<feature type="compositionally biased region" description="Polar residues" evidence="2">
    <location>
        <begin position="285"/>
        <end position="294"/>
    </location>
</feature>
<dbReference type="AlphaFoldDB" id="A0A067KM28"/>
<dbReference type="SMART" id="SM00248">
    <property type="entry name" value="ANK"/>
    <property type="match status" value="3"/>
</dbReference>
<accession>A0A067KM28</accession>
<evidence type="ECO:0000256" key="2">
    <source>
        <dbReference type="SAM" id="MobiDB-lite"/>
    </source>
</evidence>
<dbReference type="Pfam" id="PF13857">
    <property type="entry name" value="Ank_5"/>
    <property type="match status" value="1"/>
</dbReference>
<dbReference type="STRING" id="180498.A0A067KM28"/>
<evidence type="ECO:0000256" key="1">
    <source>
        <dbReference type="PROSITE-ProRule" id="PRU00023"/>
    </source>
</evidence>
<reference evidence="3 4" key="1">
    <citation type="journal article" date="2014" name="PLoS ONE">
        <title>Global Analysis of Gene Expression Profiles in Physic Nut (Jatropha curcas L.) Seedlings Exposed to Salt Stress.</title>
        <authorList>
            <person name="Zhang L."/>
            <person name="Zhang C."/>
            <person name="Wu P."/>
            <person name="Chen Y."/>
            <person name="Li M."/>
            <person name="Jiang H."/>
            <person name="Wu G."/>
        </authorList>
    </citation>
    <scope>NUCLEOTIDE SEQUENCE [LARGE SCALE GENOMIC DNA]</scope>
    <source>
        <strain evidence="4">cv. GZQX0401</strain>
        <tissue evidence="3">Young leaves</tissue>
    </source>
</reference>
<dbReference type="SUPFAM" id="SSF48403">
    <property type="entry name" value="Ankyrin repeat"/>
    <property type="match status" value="1"/>
</dbReference>
<dbReference type="PROSITE" id="PS50088">
    <property type="entry name" value="ANK_REPEAT"/>
    <property type="match status" value="1"/>
</dbReference>
<sequence>MDLMLFESNWRNDIVEFKRIAQQDKRVLERRLPITLDSVLHLASRVGHIELVATIVKLCPDLVAAVNENQETPLHAACRLGNFQWLRSETKKNQSAFSLACEEGHLDIVKLMLNLSCLMEHEEDAVYAIPLHVAISNGHNEVSDISHLLHQQDQAGNTILHLAVSTGNLQLVEFILNAKVDVGCQNNKGQTALDMIEQIGSRTDKTLLKEMLKTIGLNMSIELPSDKLELEKYFSRSLELPMTDTEKANPEEIQTVEDPKAVLEEKITSLLQFRSKHKSRGKRNPITSLLNQEDNPSHPEWLMERMDFPTNLLKHKHLSKSLGRSPALTAEVTSTNGLHKLQSKEKVDTVVVVPTQVDPHSMKRKKKGGKKTKCCLKKQKVGRRFATNLNGELSHFLS</sequence>
<dbReference type="Gene3D" id="1.25.40.20">
    <property type="entry name" value="Ankyrin repeat-containing domain"/>
    <property type="match status" value="3"/>
</dbReference>
<feature type="compositionally biased region" description="Basic residues" evidence="2">
    <location>
        <begin position="274"/>
        <end position="283"/>
    </location>
</feature>
<gene>
    <name evidence="3" type="ORF">JCGZ_06332</name>
</gene>
<evidence type="ECO:0000313" key="4">
    <source>
        <dbReference type="Proteomes" id="UP000027138"/>
    </source>
</evidence>